<keyword evidence="2" id="KW-1185">Reference proteome</keyword>
<accession>A0A9N9TUV5</accession>
<protein>
    <recommendedName>
        <fullName evidence="3">Sperm-associated antigen 6</fullName>
    </recommendedName>
</protein>
<dbReference type="InterPro" id="IPR000225">
    <property type="entry name" value="Armadillo"/>
</dbReference>
<dbReference type="SUPFAM" id="SSF48371">
    <property type="entry name" value="ARM repeat"/>
    <property type="match status" value="1"/>
</dbReference>
<reference evidence="1" key="1">
    <citation type="submission" date="2022-01" db="EMBL/GenBank/DDBJ databases">
        <authorList>
            <person name="King R."/>
        </authorList>
    </citation>
    <scope>NUCLEOTIDE SEQUENCE</scope>
</reference>
<proteinExistence type="predicted"/>
<dbReference type="GO" id="GO:0008017">
    <property type="term" value="F:microtubule binding"/>
    <property type="evidence" value="ECO:0007669"/>
    <property type="project" value="TreeGrafter"/>
</dbReference>
<evidence type="ECO:0000313" key="2">
    <source>
        <dbReference type="Proteomes" id="UP001153712"/>
    </source>
</evidence>
<dbReference type="GO" id="GO:0015630">
    <property type="term" value="C:microtubule cytoskeleton"/>
    <property type="evidence" value="ECO:0007669"/>
    <property type="project" value="TreeGrafter"/>
</dbReference>
<dbReference type="Pfam" id="PF00514">
    <property type="entry name" value="Arm"/>
    <property type="match status" value="2"/>
</dbReference>
<name>A0A9N9TUV5_PHYSR</name>
<evidence type="ECO:0000313" key="1">
    <source>
        <dbReference type="EMBL" id="CAG9861711.1"/>
    </source>
</evidence>
<dbReference type="EMBL" id="OU900097">
    <property type="protein sequence ID" value="CAG9861711.1"/>
    <property type="molecule type" value="Genomic_DNA"/>
</dbReference>
<gene>
    <name evidence="1" type="ORF">PHYEVI_LOCUS8041</name>
</gene>
<dbReference type="PANTHER" id="PTHR23314:SF0">
    <property type="entry name" value="SPERM-ASSOCIATED ANTIGEN 6"/>
    <property type="match status" value="1"/>
</dbReference>
<dbReference type="Proteomes" id="UP001153712">
    <property type="component" value="Chromosome 4"/>
</dbReference>
<dbReference type="InterPro" id="IPR016024">
    <property type="entry name" value="ARM-type_fold"/>
</dbReference>
<dbReference type="SMART" id="SM00185">
    <property type="entry name" value="ARM"/>
    <property type="match status" value="8"/>
</dbReference>
<evidence type="ECO:0008006" key="3">
    <source>
        <dbReference type="Google" id="ProtNLM"/>
    </source>
</evidence>
<sequence>MSTRSLLIAFDQYQRSRLQFAQSISDLALKPQHLELLIKGGVIELLRPLLNDPCIQIQQCSAIAIGRIVHHDANIAESVINQGFIPILLNSMITGNKFQKKAVAFVLRSLSKHNANCAFQVINAGGLQALIGCLEEFDTCVKEAAAWAIGYIARHSKSLAQTCVDSGAVQLLLLCLQEPEITLKQITTSAISDIAKHGPDLSQSVVDAGAVPYLVKNLSNTDEKLKKQILSALSSCAKHRMDLAEVVVEAEIFPSVLLHLAHPCSGVRRNAAALVRDIVKHSLELTQLAVNTGGIGALMEVLYQNDSDGAIVPTITALGFIAAHSEHLAMSILGCKIIVILANILENSADDTLLSVTAWAIGQIGKHSAEHSQAVGAANLFPRLIELHESDKSSEDLKYKCKNALKYCLQKCLLLSALEPLLYSAPSSILKYVLGQYSKVLPQDSKARRLFVTTGGLKKVQMIEAKPGTTLFEYISVINSCFPEEIVRYYSPGYPETLLDKVEQYSPQMMTVLKETDINETEMQTDMINADDHTSDDEDDRNLPPT</sequence>
<dbReference type="GO" id="GO:0003341">
    <property type="term" value="P:cilium movement"/>
    <property type="evidence" value="ECO:0007669"/>
    <property type="project" value="TreeGrafter"/>
</dbReference>
<dbReference type="Gene3D" id="1.25.10.10">
    <property type="entry name" value="Leucine-rich Repeat Variant"/>
    <property type="match status" value="2"/>
</dbReference>
<organism evidence="1 2">
    <name type="scientific">Phyllotreta striolata</name>
    <name type="common">Striped flea beetle</name>
    <name type="synonym">Crioceris striolata</name>
    <dbReference type="NCBI Taxonomy" id="444603"/>
    <lineage>
        <taxon>Eukaryota</taxon>
        <taxon>Metazoa</taxon>
        <taxon>Ecdysozoa</taxon>
        <taxon>Arthropoda</taxon>
        <taxon>Hexapoda</taxon>
        <taxon>Insecta</taxon>
        <taxon>Pterygota</taxon>
        <taxon>Neoptera</taxon>
        <taxon>Endopterygota</taxon>
        <taxon>Coleoptera</taxon>
        <taxon>Polyphaga</taxon>
        <taxon>Cucujiformia</taxon>
        <taxon>Chrysomeloidea</taxon>
        <taxon>Chrysomelidae</taxon>
        <taxon>Galerucinae</taxon>
        <taxon>Alticini</taxon>
        <taxon>Phyllotreta</taxon>
    </lineage>
</organism>
<dbReference type="InterPro" id="IPR011989">
    <property type="entry name" value="ARM-like"/>
</dbReference>
<dbReference type="OrthoDB" id="7537227at2759"/>
<dbReference type="AlphaFoldDB" id="A0A9N9TUV5"/>
<dbReference type="PANTHER" id="PTHR23314">
    <property type="entry name" value="SPERM-ASSOCIATED ANTIGEN 6 ARMADILLO REPEAT-CONTAINING"/>
    <property type="match status" value="1"/>
</dbReference>